<name>A0A177B5B7_9BILA</name>
<evidence type="ECO:0000313" key="2">
    <source>
        <dbReference type="EMBL" id="OAF68781.1"/>
    </source>
</evidence>
<dbReference type="Pfam" id="PF20179">
    <property type="entry name" value="MSS51_C"/>
    <property type="match status" value="1"/>
</dbReference>
<accession>A0A177B5B7</accession>
<dbReference type="Proteomes" id="UP000078046">
    <property type="component" value="Unassembled WGS sequence"/>
</dbReference>
<dbReference type="EMBL" id="LWCA01000388">
    <property type="protein sequence ID" value="OAF68781.1"/>
    <property type="molecule type" value="Genomic_DNA"/>
</dbReference>
<evidence type="ECO:0000259" key="1">
    <source>
        <dbReference type="Pfam" id="PF20179"/>
    </source>
</evidence>
<dbReference type="AlphaFoldDB" id="A0A177B5B7"/>
<feature type="domain" description="Mitochondrial splicing suppressor 51-like C-terminal" evidence="1">
    <location>
        <begin position="97"/>
        <end position="258"/>
    </location>
</feature>
<evidence type="ECO:0000313" key="3">
    <source>
        <dbReference type="Proteomes" id="UP000078046"/>
    </source>
</evidence>
<reference evidence="2 3" key="1">
    <citation type="submission" date="2016-04" db="EMBL/GenBank/DDBJ databases">
        <title>The genome of Intoshia linei affirms orthonectids as highly simplified spiralians.</title>
        <authorList>
            <person name="Mikhailov K.V."/>
            <person name="Slusarev G.S."/>
            <person name="Nikitin M.A."/>
            <person name="Logacheva M.D."/>
            <person name="Penin A."/>
            <person name="Aleoshin V."/>
            <person name="Panchin Y.V."/>
        </authorList>
    </citation>
    <scope>NUCLEOTIDE SEQUENCE [LARGE SCALE GENOMIC DNA]</scope>
    <source>
        <strain evidence="2">Intl2013</strain>
        <tissue evidence="2">Whole animal</tissue>
    </source>
</reference>
<proteinExistence type="predicted"/>
<gene>
    <name evidence="2" type="ORF">A3Q56_03480</name>
</gene>
<protein>
    <recommendedName>
        <fullName evidence="1">Mitochondrial splicing suppressor 51-like C-terminal domain-containing protein</fullName>
    </recommendedName>
</protein>
<dbReference type="InterPro" id="IPR046824">
    <property type="entry name" value="Mss51-like_C"/>
</dbReference>
<comment type="caution">
    <text evidence="2">The sequence shown here is derived from an EMBL/GenBank/DDBJ whole genome shotgun (WGS) entry which is preliminary data.</text>
</comment>
<organism evidence="2 3">
    <name type="scientific">Intoshia linei</name>
    <dbReference type="NCBI Taxonomy" id="1819745"/>
    <lineage>
        <taxon>Eukaryota</taxon>
        <taxon>Metazoa</taxon>
        <taxon>Spiralia</taxon>
        <taxon>Lophotrochozoa</taxon>
        <taxon>Mesozoa</taxon>
        <taxon>Orthonectida</taxon>
        <taxon>Rhopaluridae</taxon>
        <taxon>Intoshia</taxon>
    </lineage>
</organism>
<sequence>MDLKGKELPYIEIDILNHFKKYNVPENTQLLYKREMALIQTKNLFGQNFETHYLEKIVSNFETTCENISIKNWTHFYKFFKIEQEDKYVSIFLHYVMSIYNILYHKEKQKMCTRRIFLVGVENEADLMYSFLILGHLLPETSFTLVMIGTDIDNGYLQSQYEKHRSVFDKYHLKLEFYCGLLHNVLHEPFNVNGDIAICLNSGFPAYQNWKESLDFLRRHVISTYLTEYSTESFIYTRKMLHHYNIGNVSTLSNEFKCPFEKYSNCYSNNEIGKLEFYFPARLIKELHDCQVLVEFLSKESVSNICNSYVDDTFLCGLLGHAHDVFLDNISIATFDKYIYCAKIPEMTLPLTLKFAEISEQRSAVAVAHFFEIFLDSLCDLVRYKRQDKFYWFCTEFKPQLTKKMHQYAKLVD</sequence>
<keyword evidence="3" id="KW-1185">Reference proteome</keyword>